<evidence type="ECO:0008006" key="4">
    <source>
        <dbReference type="Google" id="ProtNLM"/>
    </source>
</evidence>
<feature type="region of interest" description="Disordered" evidence="1">
    <location>
        <begin position="60"/>
        <end position="87"/>
    </location>
</feature>
<proteinExistence type="predicted"/>
<reference evidence="3" key="1">
    <citation type="journal article" date="2017" name="Genome Biol.">
        <title>Comparative genomics reveals high biological diversity and specific adaptations in the industrially and medically important fungal genus Aspergillus.</title>
        <authorList>
            <person name="de Vries R.P."/>
            <person name="Riley R."/>
            <person name="Wiebenga A."/>
            <person name="Aguilar-Osorio G."/>
            <person name="Amillis S."/>
            <person name="Uchima C.A."/>
            <person name="Anderluh G."/>
            <person name="Asadollahi M."/>
            <person name="Askin M."/>
            <person name="Barry K."/>
            <person name="Battaglia E."/>
            <person name="Bayram O."/>
            <person name="Benocci T."/>
            <person name="Braus-Stromeyer S.A."/>
            <person name="Caldana C."/>
            <person name="Canovas D."/>
            <person name="Cerqueira G.C."/>
            <person name="Chen F."/>
            <person name="Chen W."/>
            <person name="Choi C."/>
            <person name="Clum A."/>
            <person name="Dos Santos R.A."/>
            <person name="Damasio A.R."/>
            <person name="Diallinas G."/>
            <person name="Emri T."/>
            <person name="Fekete E."/>
            <person name="Flipphi M."/>
            <person name="Freyberg S."/>
            <person name="Gallo A."/>
            <person name="Gournas C."/>
            <person name="Habgood R."/>
            <person name="Hainaut M."/>
            <person name="Harispe M.L."/>
            <person name="Henrissat B."/>
            <person name="Hilden K.S."/>
            <person name="Hope R."/>
            <person name="Hossain A."/>
            <person name="Karabika E."/>
            <person name="Karaffa L."/>
            <person name="Karanyi Z."/>
            <person name="Krasevec N."/>
            <person name="Kuo A."/>
            <person name="Kusch H."/>
            <person name="LaButti K."/>
            <person name="Lagendijk E.L."/>
            <person name="Lapidus A."/>
            <person name="Levasseur A."/>
            <person name="Lindquist E."/>
            <person name="Lipzen A."/>
            <person name="Logrieco A.F."/>
            <person name="MacCabe A."/>
            <person name="Maekelae M.R."/>
            <person name="Malavazi I."/>
            <person name="Melin P."/>
            <person name="Meyer V."/>
            <person name="Mielnichuk N."/>
            <person name="Miskei M."/>
            <person name="Molnar A.P."/>
            <person name="Mule G."/>
            <person name="Ngan C.Y."/>
            <person name="Orejas M."/>
            <person name="Orosz E."/>
            <person name="Ouedraogo J.P."/>
            <person name="Overkamp K.M."/>
            <person name="Park H.-S."/>
            <person name="Perrone G."/>
            <person name="Piumi F."/>
            <person name="Punt P.J."/>
            <person name="Ram A.F."/>
            <person name="Ramon A."/>
            <person name="Rauscher S."/>
            <person name="Record E."/>
            <person name="Riano-Pachon D.M."/>
            <person name="Robert V."/>
            <person name="Roehrig J."/>
            <person name="Ruller R."/>
            <person name="Salamov A."/>
            <person name="Salih N.S."/>
            <person name="Samson R.A."/>
            <person name="Sandor E."/>
            <person name="Sanguinetti M."/>
            <person name="Schuetze T."/>
            <person name="Sepcic K."/>
            <person name="Shelest E."/>
            <person name="Sherlock G."/>
            <person name="Sophianopoulou V."/>
            <person name="Squina F.M."/>
            <person name="Sun H."/>
            <person name="Susca A."/>
            <person name="Todd R.B."/>
            <person name="Tsang A."/>
            <person name="Unkles S.E."/>
            <person name="van de Wiele N."/>
            <person name="van Rossen-Uffink D."/>
            <person name="Oliveira J.V."/>
            <person name="Vesth T.C."/>
            <person name="Visser J."/>
            <person name="Yu J.-H."/>
            <person name="Zhou M."/>
            <person name="Andersen M.R."/>
            <person name="Archer D.B."/>
            <person name="Baker S.E."/>
            <person name="Benoit I."/>
            <person name="Brakhage A.A."/>
            <person name="Braus G.H."/>
            <person name="Fischer R."/>
            <person name="Frisvad J.C."/>
            <person name="Goldman G.H."/>
            <person name="Houbraken J."/>
            <person name="Oakley B."/>
            <person name="Pocsi I."/>
            <person name="Scazzocchio C."/>
            <person name="Seiboth B."/>
            <person name="vanKuyk P.A."/>
            <person name="Wortman J."/>
            <person name="Dyer P.S."/>
            <person name="Grigoriev I.V."/>
        </authorList>
    </citation>
    <scope>NUCLEOTIDE SEQUENCE [LARGE SCALE GENOMIC DNA]</scope>
    <source>
        <strain evidence="3">CBS 106.47</strain>
    </source>
</reference>
<dbReference type="AlphaFoldDB" id="A0A1M3TA38"/>
<dbReference type="VEuPathDB" id="FungiDB:ASPFODRAFT_282493"/>
<evidence type="ECO:0000256" key="1">
    <source>
        <dbReference type="SAM" id="MobiDB-lite"/>
    </source>
</evidence>
<organism evidence="2 3">
    <name type="scientific">Aspergillus luchuensis (strain CBS 106.47)</name>
    <dbReference type="NCBI Taxonomy" id="1137211"/>
    <lineage>
        <taxon>Eukaryota</taxon>
        <taxon>Fungi</taxon>
        <taxon>Dikarya</taxon>
        <taxon>Ascomycota</taxon>
        <taxon>Pezizomycotina</taxon>
        <taxon>Eurotiomycetes</taxon>
        <taxon>Eurotiomycetidae</taxon>
        <taxon>Eurotiales</taxon>
        <taxon>Aspergillaceae</taxon>
        <taxon>Aspergillus</taxon>
        <taxon>Aspergillus subgen. Circumdati</taxon>
    </lineage>
</organism>
<sequence length="628" mass="70089">MNSFDHMRVLPPGLARTDAVGNSPDSQGHVPDNSPSSSTHNTISISPFPKEVTELITVSKERSTLSLSPAKPDAARTTGPHKSTSSVAGRPTLFWVHASPKSISDGTRPEDLKRIRSHVMSEHNRKKRLSSTELHKRRSWKRVASQPPETDRKYAEGPVWPKAELAAQASVPQRSTDSQGQEDEVICSVSSPIPRSLGIQSAIDPFNTSHTPLTDRMMRHLQHFLVDLSQDGVPFQNRRLDTIKRHWGELIQNNKACLHACICVASSDIALRTSELPLKSSSNEPFSPLLLDTFHHRGETIRLVNSGLSDPLRAASDGLIASVSMLLTIESHSRQIATGTPAYLKMHLAGLRQMVALRRSFIDVPYPVRYQISWTDIRVACMAYTKPIFPPVRNTRPQTYPILPPTAELALLASPLLQLSQLTGALIGPQLSKIIFDLVQLTWYAEAIQAADYQIYDEQTEDYFNGEVLYIEYMLLSDRYTETGIVKEDASIEGCVRLVCLLFHNSSIWAFYPANAGIFPQPIIALRAALEETLATGAFTAHPDLLIWILVMGACSCNTALAHERTFFVQTLARMVHLHAITSWKDLRTRLMPFFYLDRCYLASLQLLWNELLVALASWEGSPSMIRT</sequence>
<protein>
    <recommendedName>
        <fullName evidence="4">Transcription factor domain-containing protein</fullName>
    </recommendedName>
</protein>
<feature type="compositionally biased region" description="Polar residues" evidence="1">
    <location>
        <begin position="33"/>
        <end position="45"/>
    </location>
</feature>
<dbReference type="PANTHER" id="PTHR37540">
    <property type="entry name" value="TRANSCRIPTION FACTOR (ACR-2), PUTATIVE-RELATED-RELATED"/>
    <property type="match status" value="1"/>
</dbReference>
<evidence type="ECO:0000313" key="2">
    <source>
        <dbReference type="EMBL" id="OJZ83620.1"/>
    </source>
</evidence>
<accession>A0A1M3TA38</accession>
<feature type="region of interest" description="Disordered" evidence="1">
    <location>
        <begin position="117"/>
        <end position="155"/>
    </location>
</feature>
<dbReference type="OrthoDB" id="4158087at2759"/>
<name>A0A1M3TA38_ASPLC</name>
<gene>
    <name evidence="2" type="ORF">ASPFODRAFT_282493</name>
</gene>
<feature type="region of interest" description="Disordered" evidence="1">
    <location>
        <begin position="1"/>
        <end position="45"/>
    </location>
</feature>
<dbReference type="PANTHER" id="PTHR37540:SF5">
    <property type="entry name" value="TRANSCRIPTION FACTOR DOMAIN-CONTAINING PROTEIN"/>
    <property type="match status" value="1"/>
</dbReference>
<feature type="compositionally biased region" description="Basic residues" evidence="1">
    <location>
        <begin position="124"/>
        <end position="141"/>
    </location>
</feature>
<evidence type="ECO:0000313" key="3">
    <source>
        <dbReference type="Proteomes" id="UP000184063"/>
    </source>
</evidence>
<dbReference type="Proteomes" id="UP000184063">
    <property type="component" value="Unassembled WGS sequence"/>
</dbReference>
<dbReference type="EMBL" id="KV878245">
    <property type="protein sequence ID" value="OJZ83620.1"/>
    <property type="molecule type" value="Genomic_DNA"/>
</dbReference>